<dbReference type="OMA" id="MAPSWEA"/>
<dbReference type="AlphaFoldDB" id="C4JLH3"/>
<dbReference type="PANTHER" id="PTHR47706:SF9">
    <property type="entry name" value="NMRA-LIKE DOMAIN-CONTAINING PROTEIN-RELATED"/>
    <property type="match status" value="1"/>
</dbReference>
<dbReference type="Pfam" id="PF05368">
    <property type="entry name" value="NmrA"/>
    <property type="match status" value="1"/>
</dbReference>
<gene>
    <name evidence="5" type="ORF">UREG_03681</name>
</gene>
<keyword evidence="6" id="KW-1185">Reference proteome</keyword>
<dbReference type="Gene3D" id="3.40.50.720">
    <property type="entry name" value="NAD(P)-binding Rossmann-like Domain"/>
    <property type="match status" value="1"/>
</dbReference>
<dbReference type="VEuPathDB" id="FungiDB:UREG_03681"/>
<sequence length="260" mass="28218">MAPIRKVAIFGDLVKALEGHDAVVCVVGPAGIQYQAVMVEAAEAAKVKRFILNDFGWGPDIRSLPEFHDIHAQRRAGWDRAQVLAKANPEFTYTGITTGNPIDWALQKFPLMGFNIAQSSAIIYDSGTERFTGTTLTGIGQAVVGVLQHPKETANRFVKAQSIQTCQNELLEAFEIVTGKKWDVQKSSVKTLLESGRSKAQAGTGGWVLDLVVAQLFEEGEARCMVAPSREESDAELLGMEAESPQQVVSRALSRASNDT</sequence>
<evidence type="ECO:0000313" key="5">
    <source>
        <dbReference type="EMBL" id="EEP78835.1"/>
    </source>
</evidence>
<feature type="compositionally biased region" description="Polar residues" evidence="3">
    <location>
        <begin position="244"/>
        <end position="260"/>
    </location>
</feature>
<evidence type="ECO:0000259" key="4">
    <source>
        <dbReference type="Pfam" id="PF05368"/>
    </source>
</evidence>
<dbReference type="HOGENOM" id="CLU_044876_3_3_1"/>
<organism evidence="5 6">
    <name type="scientific">Uncinocarpus reesii (strain UAMH 1704)</name>
    <dbReference type="NCBI Taxonomy" id="336963"/>
    <lineage>
        <taxon>Eukaryota</taxon>
        <taxon>Fungi</taxon>
        <taxon>Dikarya</taxon>
        <taxon>Ascomycota</taxon>
        <taxon>Pezizomycotina</taxon>
        <taxon>Eurotiomycetes</taxon>
        <taxon>Eurotiomycetidae</taxon>
        <taxon>Onygenales</taxon>
        <taxon>Onygenaceae</taxon>
        <taxon>Uncinocarpus</taxon>
    </lineage>
</organism>
<dbReference type="EMBL" id="CH476616">
    <property type="protein sequence ID" value="EEP78835.1"/>
    <property type="molecule type" value="Genomic_DNA"/>
</dbReference>
<dbReference type="KEGG" id="ure:UREG_03681"/>
<keyword evidence="2" id="KW-0560">Oxidoreductase</keyword>
<feature type="domain" description="NmrA-like" evidence="4">
    <location>
        <begin position="13"/>
        <end position="189"/>
    </location>
</feature>
<reference evidence="6" key="1">
    <citation type="journal article" date="2009" name="Genome Res.">
        <title>Comparative genomic analyses of the human fungal pathogens Coccidioides and their relatives.</title>
        <authorList>
            <person name="Sharpton T.J."/>
            <person name="Stajich J.E."/>
            <person name="Rounsley S.D."/>
            <person name="Gardner M.J."/>
            <person name="Wortman J.R."/>
            <person name="Jordar V.S."/>
            <person name="Maiti R."/>
            <person name="Kodira C.D."/>
            <person name="Neafsey D.E."/>
            <person name="Zeng Q."/>
            <person name="Hung C.-Y."/>
            <person name="McMahan C."/>
            <person name="Muszewska A."/>
            <person name="Grynberg M."/>
            <person name="Mandel M.A."/>
            <person name="Kellner E.M."/>
            <person name="Barker B.M."/>
            <person name="Galgiani J.N."/>
            <person name="Orbach M.J."/>
            <person name="Kirkland T.N."/>
            <person name="Cole G.T."/>
            <person name="Henn M.R."/>
            <person name="Birren B.W."/>
            <person name="Taylor J.W."/>
        </authorList>
    </citation>
    <scope>NUCLEOTIDE SEQUENCE [LARGE SCALE GENOMIC DNA]</scope>
    <source>
        <strain evidence="6">UAMH 1704</strain>
    </source>
</reference>
<name>C4JLH3_UNCRE</name>
<dbReference type="InterPro" id="IPR008030">
    <property type="entry name" value="NmrA-like"/>
</dbReference>
<dbReference type="InterPro" id="IPR036291">
    <property type="entry name" value="NAD(P)-bd_dom_sf"/>
</dbReference>
<accession>C4JLH3</accession>
<dbReference type="OrthoDB" id="9974981at2759"/>
<dbReference type="Proteomes" id="UP000002058">
    <property type="component" value="Unassembled WGS sequence"/>
</dbReference>
<evidence type="ECO:0000313" key="6">
    <source>
        <dbReference type="Proteomes" id="UP000002058"/>
    </source>
</evidence>
<dbReference type="RefSeq" id="XP_002544164.1">
    <property type="nucleotide sequence ID" value="XM_002544118.1"/>
</dbReference>
<dbReference type="Gene3D" id="3.90.25.10">
    <property type="entry name" value="UDP-galactose 4-epimerase, domain 1"/>
    <property type="match status" value="1"/>
</dbReference>
<evidence type="ECO:0000256" key="1">
    <source>
        <dbReference type="ARBA" id="ARBA00022857"/>
    </source>
</evidence>
<dbReference type="SUPFAM" id="SSF51735">
    <property type="entry name" value="NAD(P)-binding Rossmann-fold domains"/>
    <property type="match status" value="1"/>
</dbReference>
<dbReference type="InParanoid" id="C4JLH3"/>
<proteinExistence type="predicted"/>
<dbReference type="GO" id="GO:0016491">
    <property type="term" value="F:oxidoreductase activity"/>
    <property type="evidence" value="ECO:0007669"/>
    <property type="project" value="UniProtKB-KW"/>
</dbReference>
<evidence type="ECO:0000256" key="2">
    <source>
        <dbReference type="ARBA" id="ARBA00023002"/>
    </source>
</evidence>
<dbReference type="eggNOG" id="ENOG502SM3M">
    <property type="taxonomic scope" value="Eukaryota"/>
</dbReference>
<keyword evidence="1" id="KW-0521">NADP</keyword>
<evidence type="ECO:0000256" key="3">
    <source>
        <dbReference type="SAM" id="MobiDB-lite"/>
    </source>
</evidence>
<feature type="region of interest" description="Disordered" evidence="3">
    <location>
        <begin position="233"/>
        <end position="260"/>
    </location>
</feature>
<dbReference type="InterPro" id="IPR051609">
    <property type="entry name" value="NmrA/Isoflavone_reductase-like"/>
</dbReference>
<dbReference type="GeneID" id="8439544"/>
<protein>
    <recommendedName>
        <fullName evidence="4">NmrA-like domain-containing protein</fullName>
    </recommendedName>
</protein>
<dbReference type="PANTHER" id="PTHR47706">
    <property type="entry name" value="NMRA-LIKE FAMILY PROTEIN"/>
    <property type="match status" value="1"/>
</dbReference>